<evidence type="ECO:0000313" key="3">
    <source>
        <dbReference type="Proteomes" id="UP000326354"/>
    </source>
</evidence>
<sequence>MEDIYDDERGLRIQTTMKQMDDLDVLFFDVTGSIDTHTCSIHLLDNIISLKVQEADVKYVAFNMAELNHINSTGIGFLIKLADNLKNDKDGTIFMRNIDEDKEHLFDMMGLWRLFVKIDADQDIADHLQAS</sequence>
<dbReference type="CDD" id="cd07043">
    <property type="entry name" value="STAS_anti-anti-sigma_factors"/>
    <property type="match status" value="1"/>
</dbReference>
<organism evidence="2 3">
    <name type="scientific">Uabimicrobium amorphum</name>
    <dbReference type="NCBI Taxonomy" id="2596890"/>
    <lineage>
        <taxon>Bacteria</taxon>
        <taxon>Pseudomonadati</taxon>
        <taxon>Planctomycetota</taxon>
        <taxon>Candidatus Uabimicrobiia</taxon>
        <taxon>Candidatus Uabimicrobiales</taxon>
        <taxon>Candidatus Uabimicrobiaceae</taxon>
        <taxon>Candidatus Uabimicrobium</taxon>
    </lineage>
</organism>
<evidence type="ECO:0000313" key="2">
    <source>
        <dbReference type="EMBL" id="BBM82575.1"/>
    </source>
</evidence>
<dbReference type="OrthoDB" id="287687at2"/>
<accession>A0A5S9IL33</accession>
<dbReference type="InterPro" id="IPR036513">
    <property type="entry name" value="STAS_dom_sf"/>
</dbReference>
<dbReference type="InterPro" id="IPR002645">
    <property type="entry name" value="STAS_dom"/>
</dbReference>
<dbReference type="PROSITE" id="PS50801">
    <property type="entry name" value="STAS"/>
    <property type="match status" value="1"/>
</dbReference>
<dbReference type="AlphaFoldDB" id="A0A5S9IL33"/>
<dbReference type="Pfam" id="PF01740">
    <property type="entry name" value="STAS"/>
    <property type="match status" value="1"/>
</dbReference>
<dbReference type="KEGG" id="uam:UABAM_00918"/>
<gene>
    <name evidence="2" type="ORF">UABAM_00918</name>
</gene>
<evidence type="ECO:0000259" key="1">
    <source>
        <dbReference type="PROSITE" id="PS50801"/>
    </source>
</evidence>
<keyword evidence="3" id="KW-1185">Reference proteome</keyword>
<reference evidence="2 3" key="1">
    <citation type="submission" date="2019-08" db="EMBL/GenBank/DDBJ databases">
        <title>Complete genome sequence of Candidatus Uab amorphum.</title>
        <authorList>
            <person name="Shiratori T."/>
            <person name="Suzuki S."/>
            <person name="Kakizawa Y."/>
            <person name="Ishida K."/>
        </authorList>
    </citation>
    <scope>NUCLEOTIDE SEQUENCE [LARGE SCALE GENOMIC DNA]</scope>
    <source>
        <strain evidence="2 3">SRT547</strain>
    </source>
</reference>
<dbReference type="RefSeq" id="WP_151966812.1">
    <property type="nucleotide sequence ID" value="NZ_AP019860.1"/>
</dbReference>
<proteinExistence type="predicted"/>
<name>A0A5S9IL33_UABAM</name>
<dbReference type="SUPFAM" id="SSF52091">
    <property type="entry name" value="SpoIIaa-like"/>
    <property type="match status" value="1"/>
</dbReference>
<dbReference type="EMBL" id="AP019860">
    <property type="protein sequence ID" value="BBM82575.1"/>
    <property type="molecule type" value="Genomic_DNA"/>
</dbReference>
<feature type="domain" description="STAS" evidence="1">
    <location>
        <begin position="1"/>
        <end position="131"/>
    </location>
</feature>
<protein>
    <submittedName>
        <fullName evidence="2">Anti-sigma F factor antagonist</fullName>
    </submittedName>
</protein>
<dbReference type="Proteomes" id="UP000326354">
    <property type="component" value="Chromosome"/>
</dbReference>
<dbReference type="Gene3D" id="3.30.750.24">
    <property type="entry name" value="STAS domain"/>
    <property type="match status" value="1"/>
</dbReference>